<dbReference type="EMBL" id="JBHUKR010000017">
    <property type="protein sequence ID" value="MFD2420144.1"/>
    <property type="molecule type" value="Genomic_DNA"/>
</dbReference>
<evidence type="ECO:0000256" key="2">
    <source>
        <dbReference type="ARBA" id="ARBA00022603"/>
    </source>
</evidence>
<dbReference type="PROSITE" id="PS00092">
    <property type="entry name" value="N6_MTASE"/>
    <property type="match status" value="1"/>
</dbReference>
<keyword evidence="2 6" id="KW-0489">Methyltransferase</keyword>
<evidence type="ECO:0000259" key="5">
    <source>
        <dbReference type="Pfam" id="PF05175"/>
    </source>
</evidence>
<keyword evidence="3" id="KW-0808">Transferase</keyword>
<evidence type="ECO:0000313" key="6">
    <source>
        <dbReference type="EMBL" id="MFD2420144.1"/>
    </source>
</evidence>
<feature type="domain" description="Methyltransferase small" evidence="5">
    <location>
        <begin position="33"/>
        <end position="129"/>
    </location>
</feature>
<dbReference type="RefSeq" id="WP_378268173.1">
    <property type="nucleotide sequence ID" value="NZ_JBHUKR010000017.1"/>
</dbReference>
<dbReference type="SUPFAM" id="SSF53335">
    <property type="entry name" value="S-adenosyl-L-methionine-dependent methyltransferases"/>
    <property type="match status" value="1"/>
</dbReference>
<dbReference type="InterPro" id="IPR029063">
    <property type="entry name" value="SAM-dependent_MTases_sf"/>
</dbReference>
<organism evidence="6 7">
    <name type="scientific">Amycolatopsis pigmentata</name>
    <dbReference type="NCBI Taxonomy" id="450801"/>
    <lineage>
        <taxon>Bacteria</taxon>
        <taxon>Bacillati</taxon>
        <taxon>Actinomycetota</taxon>
        <taxon>Actinomycetes</taxon>
        <taxon>Pseudonocardiales</taxon>
        <taxon>Pseudonocardiaceae</taxon>
        <taxon>Amycolatopsis</taxon>
    </lineage>
</organism>
<name>A0ABW5FYN4_9PSEU</name>
<keyword evidence="7" id="KW-1185">Reference proteome</keyword>
<comment type="caution">
    <text evidence="6">The sequence shown here is derived from an EMBL/GenBank/DDBJ whole genome shotgun (WGS) entry which is preliminary data.</text>
</comment>
<dbReference type="InterPro" id="IPR002052">
    <property type="entry name" value="DNA_methylase_N6_adenine_CS"/>
</dbReference>
<dbReference type="GO" id="GO:0032259">
    <property type="term" value="P:methylation"/>
    <property type="evidence" value="ECO:0007669"/>
    <property type="project" value="UniProtKB-KW"/>
</dbReference>
<evidence type="ECO:0000313" key="7">
    <source>
        <dbReference type="Proteomes" id="UP001597417"/>
    </source>
</evidence>
<keyword evidence="4" id="KW-0949">S-adenosyl-L-methionine</keyword>
<dbReference type="Gene3D" id="3.40.50.150">
    <property type="entry name" value="Vaccinia Virus protein VP39"/>
    <property type="match status" value="1"/>
</dbReference>
<dbReference type="CDD" id="cd02440">
    <property type="entry name" value="AdoMet_MTases"/>
    <property type="match status" value="1"/>
</dbReference>
<evidence type="ECO:0000256" key="1">
    <source>
        <dbReference type="ARBA" id="ARBA00006149"/>
    </source>
</evidence>
<proteinExistence type="inferred from homology"/>
<dbReference type="PANTHER" id="PTHR45875:SF1">
    <property type="entry name" value="METHYLTRANSFERASE N6AMT1"/>
    <property type="match status" value="1"/>
</dbReference>
<reference evidence="7" key="1">
    <citation type="journal article" date="2019" name="Int. J. Syst. Evol. Microbiol.">
        <title>The Global Catalogue of Microorganisms (GCM) 10K type strain sequencing project: providing services to taxonomists for standard genome sequencing and annotation.</title>
        <authorList>
            <consortium name="The Broad Institute Genomics Platform"/>
            <consortium name="The Broad Institute Genome Sequencing Center for Infectious Disease"/>
            <person name="Wu L."/>
            <person name="Ma J."/>
        </authorList>
    </citation>
    <scope>NUCLEOTIDE SEQUENCE [LARGE SCALE GENOMIC DNA]</scope>
    <source>
        <strain evidence="7">CGMCC 4.7645</strain>
    </source>
</reference>
<evidence type="ECO:0000256" key="3">
    <source>
        <dbReference type="ARBA" id="ARBA00022679"/>
    </source>
</evidence>
<gene>
    <name evidence="6" type="ORF">ACFSXZ_27825</name>
</gene>
<dbReference type="Pfam" id="PF05175">
    <property type="entry name" value="MTS"/>
    <property type="match status" value="1"/>
</dbReference>
<comment type="similarity">
    <text evidence="1">Belongs to the eukaryotic/archaeal PrmC-related family.</text>
</comment>
<sequence length="234" mass="24906">MATTMERFPTCPTATEMPPARFRLPGVYRPQDDTRLLASVVATTRIPAGARVLDVCAGTGAVALTAALTGTGEVTAIDISRRAVLSTRLNAWRLRLPVKTRRASFVDMSWPDRFDFVLANPPYVPSAATTGPAGRDRSWDAGPDGRALLDPLCTIAPRLLAPGGCLLLVHSSVSGVDITLDMLGSGGLRAGVVARRRIPFGPVMRARATFLEDAGLIDVGQRHEDLVVIRAGLP</sequence>
<dbReference type="GO" id="GO:0008168">
    <property type="term" value="F:methyltransferase activity"/>
    <property type="evidence" value="ECO:0007669"/>
    <property type="project" value="UniProtKB-KW"/>
</dbReference>
<evidence type="ECO:0000256" key="4">
    <source>
        <dbReference type="ARBA" id="ARBA00022691"/>
    </source>
</evidence>
<dbReference type="InterPro" id="IPR052190">
    <property type="entry name" value="Euk-Arch_PrmC-MTase"/>
</dbReference>
<protein>
    <submittedName>
        <fullName evidence="6">Methyltransferase</fullName>
    </submittedName>
</protein>
<dbReference type="Proteomes" id="UP001597417">
    <property type="component" value="Unassembled WGS sequence"/>
</dbReference>
<dbReference type="InterPro" id="IPR007848">
    <property type="entry name" value="Small_mtfrase_dom"/>
</dbReference>
<dbReference type="PANTHER" id="PTHR45875">
    <property type="entry name" value="METHYLTRANSFERASE N6AMT1"/>
    <property type="match status" value="1"/>
</dbReference>
<accession>A0ABW5FYN4</accession>